<accession>A0AA40FH96</accession>
<name>A0AA40FH96_9HYME</name>
<evidence type="ECO:0000313" key="2">
    <source>
        <dbReference type="Proteomes" id="UP001177670"/>
    </source>
</evidence>
<sequence length="117" mass="12963">MSNWVFQKKRGKIFKVAWMYSRRILARSRKKEVRLKGSVNRAEGVAVGVAAGTSTTLLGVSPASCKERVVVGEKASNATSPQLLFNRSMVSMLRCFALRVDLFLPETKKITCPSIKS</sequence>
<gene>
    <name evidence="1" type="ORF">K0M31_013798</name>
</gene>
<comment type="caution">
    <text evidence="1">The sequence shown here is derived from an EMBL/GenBank/DDBJ whole genome shotgun (WGS) entry which is preliminary data.</text>
</comment>
<evidence type="ECO:0000313" key="1">
    <source>
        <dbReference type="EMBL" id="KAK1119026.1"/>
    </source>
</evidence>
<protein>
    <submittedName>
        <fullName evidence="1">Uncharacterized protein</fullName>
    </submittedName>
</protein>
<proteinExistence type="predicted"/>
<reference evidence="1" key="1">
    <citation type="submission" date="2021-10" db="EMBL/GenBank/DDBJ databases">
        <title>Melipona bicolor Genome sequencing and assembly.</title>
        <authorList>
            <person name="Araujo N.S."/>
            <person name="Arias M.C."/>
        </authorList>
    </citation>
    <scope>NUCLEOTIDE SEQUENCE</scope>
    <source>
        <strain evidence="1">USP_2M_L1-L4_2017</strain>
        <tissue evidence="1">Whole body</tissue>
    </source>
</reference>
<dbReference type="EMBL" id="JAHYIQ010000039">
    <property type="protein sequence ID" value="KAK1119026.1"/>
    <property type="molecule type" value="Genomic_DNA"/>
</dbReference>
<dbReference type="AlphaFoldDB" id="A0AA40FH96"/>
<organism evidence="1 2">
    <name type="scientific">Melipona bicolor</name>
    <dbReference type="NCBI Taxonomy" id="60889"/>
    <lineage>
        <taxon>Eukaryota</taxon>
        <taxon>Metazoa</taxon>
        <taxon>Ecdysozoa</taxon>
        <taxon>Arthropoda</taxon>
        <taxon>Hexapoda</taxon>
        <taxon>Insecta</taxon>
        <taxon>Pterygota</taxon>
        <taxon>Neoptera</taxon>
        <taxon>Endopterygota</taxon>
        <taxon>Hymenoptera</taxon>
        <taxon>Apocrita</taxon>
        <taxon>Aculeata</taxon>
        <taxon>Apoidea</taxon>
        <taxon>Anthophila</taxon>
        <taxon>Apidae</taxon>
        <taxon>Melipona</taxon>
    </lineage>
</organism>
<dbReference type="Proteomes" id="UP001177670">
    <property type="component" value="Unassembled WGS sequence"/>
</dbReference>
<keyword evidence="2" id="KW-1185">Reference proteome</keyword>